<evidence type="ECO:0000313" key="3">
    <source>
        <dbReference type="Proteomes" id="UP001478817"/>
    </source>
</evidence>
<dbReference type="GeneID" id="98643579"/>
<keyword evidence="3" id="KW-1185">Reference proteome</keyword>
<accession>A0ABV1IDS5</accession>
<protein>
    <submittedName>
        <fullName evidence="2">Lin1244/Lin1753 domain-containing protein</fullName>
    </submittedName>
</protein>
<comment type="caution">
    <text evidence="2">The sequence shown here is derived from an EMBL/GenBank/DDBJ whole genome shotgun (WGS) entry which is preliminary data.</text>
</comment>
<evidence type="ECO:0000313" key="2">
    <source>
        <dbReference type="EMBL" id="MEQ2637043.1"/>
    </source>
</evidence>
<proteinExistence type="predicted"/>
<dbReference type="RefSeq" id="WP_117204919.1">
    <property type="nucleotide sequence ID" value="NZ_DBFAUV010000008.1"/>
</dbReference>
<organism evidence="2 3">
    <name type="scientific">Paratractidigestivibacter faecalis</name>
    <dbReference type="NCBI Taxonomy" id="2292441"/>
    <lineage>
        <taxon>Bacteria</taxon>
        <taxon>Bacillati</taxon>
        <taxon>Actinomycetota</taxon>
        <taxon>Coriobacteriia</taxon>
        <taxon>Coriobacteriales</taxon>
        <taxon>Atopobiaceae</taxon>
        <taxon>Paratractidigestivibacter</taxon>
    </lineage>
</organism>
<evidence type="ECO:0000259" key="1">
    <source>
        <dbReference type="Pfam" id="PF14297"/>
    </source>
</evidence>
<name>A0ABV1IDS5_9ACTN</name>
<reference evidence="2 3" key="1">
    <citation type="submission" date="2024-04" db="EMBL/GenBank/DDBJ databases">
        <title>Human intestinal bacterial collection.</title>
        <authorList>
            <person name="Pauvert C."/>
            <person name="Hitch T.C.A."/>
            <person name="Clavel T."/>
        </authorList>
    </citation>
    <scope>NUCLEOTIDE SEQUENCE [LARGE SCALE GENOMIC DNA]</scope>
    <source>
        <strain evidence="2 3">CLA-AA-H197</strain>
    </source>
</reference>
<feature type="domain" description="Lin1244/Lin1753-like N-terminal" evidence="1">
    <location>
        <begin position="10"/>
        <end position="95"/>
    </location>
</feature>
<dbReference type="EMBL" id="JBBNGS010000002">
    <property type="protein sequence ID" value="MEQ2637043.1"/>
    <property type="molecule type" value="Genomic_DNA"/>
</dbReference>
<dbReference type="Pfam" id="PF14297">
    <property type="entry name" value="Lin1244_N"/>
    <property type="match status" value="1"/>
</dbReference>
<dbReference type="InterPro" id="IPR025400">
    <property type="entry name" value="Lin1244/Lin1753-like_N"/>
</dbReference>
<gene>
    <name evidence="2" type="ORF">AAAT05_01570</name>
</gene>
<sequence length="134" mass="15168">MSRRGIRWCKLDLDMLRDPKVQLVLDEAGAEGVAVWIAAIIEMYTAINDGQVFIGVDSLTRRVACDLNLGKIRAKKLLKTCEKAGLFDHEMWAEGRAANERVAEFYDQYLRKCDRAEKARAARDASNIKPDIKP</sequence>
<dbReference type="Proteomes" id="UP001478817">
    <property type="component" value="Unassembled WGS sequence"/>
</dbReference>